<dbReference type="GO" id="GO:0005634">
    <property type="term" value="C:nucleus"/>
    <property type="evidence" value="ECO:0007669"/>
    <property type="project" value="UniProtKB-SubCell"/>
</dbReference>
<keyword evidence="6" id="KW-1185">Reference proteome</keyword>
<reference evidence="5 6" key="1">
    <citation type="journal article" date="2015" name="Genome Biol. Evol.">
        <title>Comparative Genomics of a Bacterivorous Green Alga Reveals Evolutionary Causalities and Consequences of Phago-Mixotrophic Mode of Nutrition.</title>
        <authorList>
            <person name="Burns J.A."/>
            <person name="Paasch A."/>
            <person name="Narechania A."/>
            <person name="Kim E."/>
        </authorList>
    </citation>
    <scope>NUCLEOTIDE SEQUENCE [LARGE SCALE GENOMIC DNA]</scope>
    <source>
        <strain evidence="5 6">PLY_AMNH</strain>
    </source>
</reference>
<sequence length="490" mass="51686">MHFPIPSSWSHDQVLEAAKALEPSLAEKHKHNCKWMNVCCPDAVCEFPKQQPSILLASFKERCAALRRLERLPTVSIKAVLDECPPRVKGRIQRLSNWESDVDAASGSEYTFALRLIALFGWHVQHLSYVVEMISPPVQRGPSPVLQKSPSGEQVHVTMPESARSAGAGSLLLHCASCGVNAPLWRFASGCARAGSGASAVPGPARLTVQCQRSTPGELRSPFTPLPASTLPVPARSASAGSVPAVDTGTPLSVSWAQGVPAPDLSLTIAGGKLSGSAPLTPVFGFGGSASTNGLFGSSTRKRGHTESALPPGRDAEVDDGLAVASPADGDASGTPAKQLRMVTSAGSGGSGVQEASSFASPQPQVSGRALRNKPRTRQPAAAAGATICCARSEPHARCRRTTGQSAARVRGEEEEAEKEGEQEEETLAFHPIKQHRSYCAWVRGQAADTSPGWISVLETVMPREDDELPSTSLLEKGNPVMLVRQLLDG</sequence>
<feature type="domain" description="C3HC-type" evidence="4">
    <location>
        <begin position="7"/>
        <end position="74"/>
    </location>
</feature>
<feature type="region of interest" description="Disordered" evidence="3">
    <location>
        <begin position="401"/>
        <end position="425"/>
    </location>
</feature>
<feature type="compositionally biased region" description="Polar residues" evidence="3">
    <location>
        <begin position="354"/>
        <end position="366"/>
    </location>
</feature>
<evidence type="ECO:0000256" key="3">
    <source>
        <dbReference type="SAM" id="MobiDB-lite"/>
    </source>
</evidence>
<accession>A0AAE0LHH2</accession>
<protein>
    <recommendedName>
        <fullName evidence="4">C3HC-type domain-containing protein</fullName>
    </recommendedName>
</protein>
<gene>
    <name evidence="5" type="ORF">CYMTET_6972</name>
</gene>
<dbReference type="Proteomes" id="UP001190700">
    <property type="component" value="Unassembled WGS sequence"/>
</dbReference>
<evidence type="ECO:0000259" key="4">
    <source>
        <dbReference type="Pfam" id="PF07967"/>
    </source>
</evidence>
<feature type="compositionally biased region" description="Acidic residues" evidence="3">
    <location>
        <begin position="413"/>
        <end position="425"/>
    </location>
</feature>
<organism evidence="5 6">
    <name type="scientific">Cymbomonas tetramitiformis</name>
    <dbReference type="NCBI Taxonomy" id="36881"/>
    <lineage>
        <taxon>Eukaryota</taxon>
        <taxon>Viridiplantae</taxon>
        <taxon>Chlorophyta</taxon>
        <taxon>Pyramimonadophyceae</taxon>
        <taxon>Pyramimonadales</taxon>
        <taxon>Pyramimonadaceae</taxon>
        <taxon>Cymbomonas</taxon>
    </lineage>
</organism>
<keyword evidence="2" id="KW-0539">Nucleus</keyword>
<dbReference type="AlphaFoldDB" id="A0AAE0LHH2"/>
<name>A0AAE0LHH2_9CHLO</name>
<dbReference type="InterPro" id="IPR012935">
    <property type="entry name" value="NuBaID_N"/>
</dbReference>
<evidence type="ECO:0000313" key="5">
    <source>
        <dbReference type="EMBL" id="KAK3285423.1"/>
    </source>
</evidence>
<dbReference type="GO" id="GO:0008270">
    <property type="term" value="F:zinc ion binding"/>
    <property type="evidence" value="ECO:0007669"/>
    <property type="project" value="InterPro"/>
</dbReference>
<comment type="caution">
    <text evidence="5">The sequence shown here is derived from an EMBL/GenBank/DDBJ whole genome shotgun (WGS) entry which is preliminary data.</text>
</comment>
<feature type="region of interest" description="Disordered" evidence="3">
    <location>
        <begin position="295"/>
        <end position="380"/>
    </location>
</feature>
<comment type="subcellular location">
    <subcellularLocation>
        <location evidence="1">Nucleus</location>
    </subcellularLocation>
</comment>
<evidence type="ECO:0000313" key="6">
    <source>
        <dbReference type="Proteomes" id="UP001190700"/>
    </source>
</evidence>
<dbReference type="EMBL" id="LGRX02001823">
    <property type="protein sequence ID" value="KAK3285423.1"/>
    <property type="molecule type" value="Genomic_DNA"/>
</dbReference>
<evidence type="ECO:0000256" key="2">
    <source>
        <dbReference type="ARBA" id="ARBA00023242"/>
    </source>
</evidence>
<dbReference type="PANTHER" id="PTHR15835:SF6">
    <property type="entry name" value="ZINC FINGER C3HC-TYPE PROTEIN 1"/>
    <property type="match status" value="1"/>
</dbReference>
<evidence type="ECO:0000256" key="1">
    <source>
        <dbReference type="ARBA" id="ARBA00004123"/>
    </source>
</evidence>
<dbReference type="PANTHER" id="PTHR15835">
    <property type="entry name" value="NUCLEAR-INTERACTING PARTNER OF ALK"/>
    <property type="match status" value="1"/>
</dbReference>
<proteinExistence type="predicted"/>
<dbReference type="Pfam" id="PF07967">
    <property type="entry name" value="zf-C3HC"/>
    <property type="match status" value="1"/>
</dbReference>